<dbReference type="PANTHER" id="PTHR37162">
    <property type="entry name" value="HAT FAMILY DIMERISATION DOMAINCONTAINING PROTEIN-RELATED"/>
    <property type="match status" value="1"/>
</dbReference>
<sequence length="621" mass="70636">AHVVCHGLRPFFLSCLQRELEQSDGYTVLFDESLNDFLQRKQMDIHLRYWSTMPERVTTRYYTSVFMGHSTAEDLQEKLLAALADLPLAKAVQLSMDGPNVNLKCFRGLQEYLQRNHQVQCLDLGTCGLHTIHNAYRAGLVASKWGLENLLSSLNAIFHDAPARREDFSTVTGQTTFPLNFAAHRWVENVPVIERAIALWGDMKRYVESAKKKEVNLPKCASFTQLSDFCQDPLLLAKLKFALGIAMILKPFLTEYQLDKPLMFLLKRDLECLLRKLLVRFMKCSVLSASTGIVSMLKMDLVNPNNHVSSEKVDIGHAAEQALKAAKVCTKDIFAFRMECKQFLISTTKKILEKSPLTYHLVRSLSSLDPRQMVSKPDECLAGFRKVLDALIAVRRLGEHERDSVLGEYTELLQEKKHDLRQFDKHSFSLDEFYLELLKVDSSYVHLWKVVRLLLVLSHGQATVERGFSVNRQVSVENLKEISYVSQRIVCDAVSKAGGILNIEITKELRTSVSASHNRYRAYLEQEKKQAIEQTKASKRSHIEEEVHAIKTKKKRLEATIADLTACADNYAQRAEATSDITLIVKSNSLRKTAKEKTLELAEMDENLKGKLRELNLVSTV</sequence>
<evidence type="ECO:0000313" key="2">
    <source>
        <dbReference type="EMBL" id="JAR88659.1"/>
    </source>
</evidence>
<dbReference type="AlphaFoldDB" id="A0A147BD30"/>
<dbReference type="EMBL" id="GEGO01006745">
    <property type="protein sequence ID" value="JAR88659.1"/>
    <property type="molecule type" value="Transcribed_RNA"/>
</dbReference>
<protein>
    <submittedName>
        <fullName evidence="2">Putative transposase-like protein</fullName>
    </submittedName>
</protein>
<proteinExistence type="predicted"/>
<accession>A0A147BD30</accession>
<reference evidence="2" key="1">
    <citation type="journal article" date="2018" name="PLoS Negl. Trop. Dis.">
        <title>Sialome diversity of ticks revealed by RNAseq of single tick salivary glands.</title>
        <authorList>
            <person name="Perner J."/>
            <person name="Kropackova S."/>
            <person name="Kopacek P."/>
            <person name="Ribeiro J.M."/>
        </authorList>
    </citation>
    <scope>NUCLEOTIDE SEQUENCE</scope>
    <source>
        <strain evidence="2">Siblings of single egg batch collected in Ceske Budejovice</strain>
        <tissue evidence="2">Salivary glands</tissue>
    </source>
</reference>
<evidence type="ECO:0000256" key="1">
    <source>
        <dbReference type="SAM" id="Coils"/>
    </source>
</evidence>
<feature type="non-terminal residue" evidence="2">
    <location>
        <position position="1"/>
    </location>
</feature>
<name>A0A147BD30_IXORI</name>
<dbReference type="PANTHER" id="PTHR37162:SF11">
    <property type="match status" value="1"/>
</dbReference>
<organism evidence="2">
    <name type="scientific">Ixodes ricinus</name>
    <name type="common">Common tick</name>
    <name type="synonym">Acarus ricinus</name>
    <dbReference type="NCBI Taxonomy" id="34613"/>
    <lineage>
        <taxon>Eukaryota</taxon>
        <taxon>Metazoa</taxon>
        <taxon>Ecdysozoa</taxon>
        <taxon>Arthropoda</taxon>
        <taxon>Chelicerata</taxon>
        <taxon>Arachnida</taxon>
        <taxon>Acari</taxon>
        <taxon>Parasitiformes</taxon>
        <taxon>Ixodida</taxon>
        <taxon>Ixodoidea</taxon>
        <taxon>Ixodidae</taxon>
        <taxon>Ixodinae</taxon>
        <taxon>Ixodes</taxon>
    </lineage>
</organism>
<feature type="coiled-coil region" evidence="1">
    <location>
        <begin position="540"/>
        <end position="614"/>
    </location>
</feature>
<keyword evidence="1" id="KW-0175">Coiled coil</keyword>